<sequence length="213" mass="23478">MRHLTPIDRLLCGADNALRTLFATPAGTGRPLPGADLPEAELSDAERAHAGRLMRVNHAGEVSAQGLYQGQALTARNAVVRENMERSAEEENDHLRWCQARMDALGAHRSYLNPLWYAGSFTLGAIAGLAGDRWSLGFVGETERQVEHHLDEHLDTLPEADARSRAVLAQMREDEIHHGAKAMDLGGAELPWVVRKVVMPAVSKVMTRTAYWL</sequence>
<feature type="binding site" evidence="9">
    <location>
        <position position="61"/>
    </location>
    <ligand>
        <name>Fe cation</name>
        <dbReference type="ChEBI" id="CHEBI:24875"/>
        <label>1</label>
    </ligand>
</feature>
<dbReference type="Pfam" id="PF03232">
    <property type="entry name" value="COQ7"/>
    <property type="match status" value="1"/>
</dbReference>
<dbReference type="KEGG" id="tgr:Tgr7_2793"/>
<dbReference type="PANTHER" id="PTHR11237">
    <property type="entry name" value="COENZYME Q10 BIOSYNTHESIS PROTEIN 7"/>
    <property type="match status" value="1"/>
</dbReference>
<dbReference type="PANTHER" id="PTHR11237:SF4">
    <property type="entry name" value="5-DEMETHOXYUBIQUINONE HYDROXYLASE, MITOCHONDRIAL"/>
    <property type="match status" value="1"/>
</dbReference>
<comment type="catalytic activity">
    <reaction evidence="9">
        <text>a 5-methoxy-2-methyl-3-(all-trans-polyprenyl)benzene-1,4-diol + AH2 + O2 = a 3-demethylubiquinol + A + H2O</text>
        <dbReference type="Rhea" id="RHEA:50908"/>
        <dbReference type="Rhea" id="RHEA-COMP:10859"/>
        <dbReference type="Rhea" id="RHEA-COMP:10914"/>
        <dbReference type="ChEBI" id="CHEBI:13193"/>
        <dbReference type="ChEBI" id="CHEBI:15377"/>
        <dbReference type="ChEBI" id="CHEBI:15379"/>
        <dbReference type="ChEBI" id="CHEBI:17499"/>
        <dbReference type="ChEBI" id="CHEBI:84167"/>
        <dbReference type="ChEBI" id="CHEBI:84422"/>
        <dbReference type="EC" id="1.14.99.60"/>
    </reaction>
</comment>
<evidence type="ECO:0000256" key="1">
    <source>
        <dbReference type="ARBA" id="ARBA00004749"/>
    </source>
</evidence>
<keyword evidence="6 9" id="KW-0408">Iron</keyword>
<evidence type="ECO:0000313" key="10">
    <source>
        <dbReference type="EMBL" id="ACL73866.1"/>
    </source>
</evidence>
<dbReference type="InterPro" id="IPR011566">
    <property type="entry name" value="Ubq_synth_Coq7"/>
</dbReference>
<dbReference type="InterPro" id="IPR047809">
    <property type="entry name" value="COQ7_proteobact"/>
</dbReference>
<feature type="binding site" evidence="9">
    <location>
        <position position="91"/>
    </location>
    <ligand>
        <name>Fe cation</name>
        <dbReference type="ChEBI" id="CHEBI:24875"/>
        <label>1</label>
    </ligand>
</feature>
<dbReference type="InterPro" id="IPR009078">
    <property type="entry name" value="Ferritin-like_SF"/>
</dbReference>
<comment type="pathway">
    <text evidence="1 9">Cofactor biosynthesis; ubiquinone biosynthesis.</text>
</comment>
<keyword evidence="5 9" id="KW-0560">Oxidoreductase</keyword>
<proteinExistence type="inferred from homology"/>
<dbReference type="CDD" id="cd01042">
    <property type="entry name" value="DMQH"/>
    <property type="match status" value="1"/>
</dbReference>
<evidence type="ECO:0000256" key="7">
    <source>
        <dbReference type="ARBA" id="ARBA00023033"/>
    </source>
</evidence>
<dbReference type="Proteomes" id="UP000002383">
    <property type="component" value="Chromosome"/>
</dbReference>
<dbReference type="UniPathway" id="UPA00232"/>
<evidence type="ECO:0000256" key="8">
    <source>
        <dbReference type="ARBA" id="ARBA00023136"/>
    </source>
</evidence>
<dbReference type="EMBL" id="CP001339">
    <property type="protein sequence ID" value="ACL73866.1"/>
    <property type="molecule type" value="Genomic_DNA"/>
</dbReference>
<feature type="binding site" evidence="9">
    <location>
        <position position="178"/>
    </location>
    <ligand>
        <name>Fe cation</name>
        <dbReference type="ChEBI" id="CHEBI:24875"/>
        <label>2</label>
    </ligand>
</feature>
<evidence type="ECO:0000256" key="3">
    <source>
        <dbReference type="ARBA" id="ARBA00022688"/>
    </source>
</evidence>
<keyword evidence="3 9" id="KW-0831">Ubiquinone biosynthesis</keyword>
<dbReference type="eggNOG" id="COG2941">
    <property type="taxonomic scope" value="Bacteria"/>
</dbReference>
<dbReference type="EC" id="1.14.99.60" evidence="9"/>
<keyword evidence="4 9" id="KW-0479">Metal-binding</keyword>
<dbReference type="RefSeq" id="WP_012639341.1">
    <property type="nucleotide sequence ID" value="NC_011901.1"/>
</dbReference>
<dbReference type="NCBIfam" id="NF033656">
    <property type="entry name" value="DMQ_monoox_COQ7"/>
    <property type="match status" value="1"/>
</dbReference>
<dbReference type="HAMAP" id="MF_01658">
    <property type="entry name" value="COQ7"/>
    <property type="match status" value="1"/>
</dbReference>
<keyword evidence="2 9" id="KW-1003">Cell membrane</keyword>
<dbReference type="Gene3D" id="1.20.1260.10">
    <property type="match status" value="1"/>
</dbReference>
<protein>
    <recommendedName>
        <fullName evidence="9">3-demethoxyubiquinol 3-hydroxylase</fullName>
        <shortName evidence="9">DMQ hydroxylase</shortName>
        <ecNumber evidence="9">1.14.99.60</ecNumber>
    </recommendedName>
    <alternativeName>
        <fullName evidence="9">2-nonaprenyl-3-methyl-6-methoxy-1,4-benzoquinol hydroxylase</fullName>
    </alternativeName>
</protein>
<keyword evidence="10" id="KW-0830">Ubiquinone</keyword>
<dbReference type="SUPFAM" id="SSF47240">
    <property type="entry name" value="Ferritin-like"/>
    <property type="match status" value="1"/>
</dbReference>
<keyword evidence="11" id="KW-1185">Reference proteome</keyword>
<dbReference type="InterPro" id="IPR012347">
    <property type="entry name" value="Ferritin-like"/>
</dbReference>
<comment type="function">
    <text evidence="9">Catalyzes the hydroxylation of 2-nonaprenyl-3-methyl-6-methoxy-1,4-benzoquinol during ubiquinone biosynthesis.</text>
</comment>
<feature type="binding site" evidence="9">
    <location>
        <position position="175"/>
    </location>
    <ligand>
        <name>Fe cation</name>
        <dbReference type="ChEBI" id="CHEBI:24875"/>
        <label>2</label>
    </ligand>
</feature>
<keyword evidence="7 9" id="KW-0503">Monooxygenase</keyword>
<evidence type="ECO:0000256" key="9">
    <source>
        <dbReference type="HAMAP-Rule" id="MF_01658"/>
    </source>
</evidence>
<dbReference type="OrthoDB" id="5192789at2"/>
<evidence type="ECO:0000256" key="4">
    <source>
        <dbReference type="ARBA" id="ARBA00022723"/>
    </source>
</evidence>
<dbReference type="GO" id="GO:0005886">
    <property type="term" value="C:plasma membrane"/>
    <property type="evidence" value="ECO:0007669"/>
    <property type="project" value="UniProtKB-SubCell"/>
</dbReference>
<dbReference type="HOGENOM" id="CLU_088601_0_0_6"/>
<feature type="binding site" evidence="9">
    <location>
        <position position="94"/>
    </location>
    <ligand>
        <name>Fe cation</name>
        <dbReference type="ChEBI" id="CHEBI:24875"/>
        <label>1</label>
    </ligand>
</feature>
<keyword evidence="8 9" id="KW-0472">Membrane</keyword>
<evidence type="ECO:0000256" key="5">
    <source>
        <dbReference type="ARBA" id="ARBA00023002"/>
    </source>
</evidence>
<evidence type="ECO:0000256" key="6">
    <source>
        <dbReference type="ARBA" id="ARBA00023004"/>
    </source>
</evidence>
<name>B8GNH5_THISH</name>
<reference evidence="10 11" key="1">
    <citation type="journal article" date="2011" name="Stand. Genomic Sci.">
        <title>Complete genome sequence of 'Thioalkalivibrio sulfidophilus' HL-EbGr7.</title>
        <authorList>
            <person name="Muyzer G."/>
            <person name="Sorokin D.Y."/>
            <person name="Mavromatis K."/>
            <person name="Lapidus A."/>
            <person name="Clum A."/>
            <person name="Ivanova N."/>
            <person name="Pati A."/>
            <person name="d'Haeseleer P."/>
            <person name="Woyke T."/>
            <person name="Kyrpides N.C."/>
        </authorList>
    </citation>
    <scope>NUCLEOTIDE SEQUENCE [LARGE SCALE GENOMIC DNA]</scope>
    <source>
        <strain evidence="10 11">HL-EbGR7</strain>
    </source>
</reference>
<evidence type="ECO:0000256" key="2">
    <source>
        <dbReference type="ARBA" id="ARBA00022475"/>
    </source>
</evidence>
<comment type="subcellular location">
    <subcellularLocation>
        <location evidence="9">Cell membrane</location>
        <topology evidence="9">Peripheral membrane protein</topology>
    </subcellularLocation>
</comment>
<dbReference type="GO" id="GO:0008682">
    <property type="term" value="F:3-demethoxyubiquinol 3-hydroxylase activity"/>
    <property type="evidence" value="ECO:0007669"/>
    <property type="project" value="UniProtKB-EC"/>
</dbReference>
<dbReference type="GO" id="GO:0006744">
    <property type="term" value="P:ubiquinone biosynthetic process"/>
    <property type="evidence" value="ECO:0007669"/>
    <property type="project" value="UniProtKB-UniRule"/>
</dbReference>
<dbReference type="STRING" id="396588.Tgr7_2793"/>
<feature type="binding site" evidence="9">
    <location>
        <position position="143"/>
    </location>
    <ligand>
        <name>Fe cation</name>
        <dbReference type="ChEBI" id="CHEBI:24875"/>
        <label>2</label>
    </ligand>
</feature>
<comment type="similarity">
    <text evidence="9">Belongs to the COQ7 family.</text>
</comment>
<comment type="cofactor">
    <cofactor evidence="9">
        <name>Fe cation</name>
        <dbReference type="ChEBI" id="CHEBI:24875"/>
    </cofactor>
    <text evidence="9">Binds 2 iron ions per subunit.</text>
</comment>
<organism evidence="10 11">
    <name type="scientific">Thioalkalivibrio sulfidiphilus (strain HL-EbGR7)</name>
    <dbReference type="NCBI Taxonomy" id="396588"/>
    <lineage>
        <taxon>Bacteria</taxon>
        <taxon>Pseudomonadati</taxon>
        <taxon>Pseudomonadota</taxon>
        <taxon>Gammaproteobacteria</taxon>
        <taxon>Chromatiales</taxon>
        <taxon>Ectothiorhodospiraceae</taxon>
        <taxon>Thioalkalivibrio</taxon>
    </lineage>
</organism>
<gene>
    <name evidence="9" type="primary">coq7</name>
    <name evidence="10" type="ordered locus">Tgr7_2793</name>
</gene>
<dbReference type="GO" id="GO:0046872">
    <property type="term" value="F:metal ion binding"/>
    <property type="evidence" value="ECO:0007669"/>
    <property type="project" value="UniProtKB-KW"/>
</dbReference>
<feature type="binding site" evidence="9">
    <location>
        <position position="91"/>
    </location>
    <ligand>
        <name>Fe cation</name>
        <dbReference type="ChEBI" id="CHEBI:24875"/>
        <label>2</label>
    </ligand>
</feature>
<evidence type="ECO:0000313" key="11">
    <source>
        <dbReference type="Proteomes" id="UP000002383"/>
    </source>
</evidence>
<accession>B8GNH5</accession>
<feature type="binding site" evidence="9">
    <location>
        <position position="175"/>
    </location>
    <ligand>
        <name>Fe cation</name>
        <dbReference type="ChEBI" id="CHEBI:24875"/>
        <label>1</label>
    </ligand>
</feature>
<dbReference type="AlphaFoldDB" id="B8GNH5"/>